<evidence type="ECO:0000256" key="2">
    <source>
        <dbReference type="ARBA" id="ARBA00008889"/>
    </source>
</evidence>
<evidence type="ECO:0000256" key="6">
    <source>
        <dbReference type="HAMAP-Rule" id="MF_00362"/>
    </source>
</evidence>
<dbReference type="PATRIC" id="fig|1307839.3.peg.1194"/>
<dbReference type="InterPro" id="IPR022973">
    <property type="entry name" value="Ribosomal_uL10_bac"/>
</dbReference>
<keyword evidence="3 6" id="KW-0689">Ribosomal protein</keyword>
<name>A0A0S2HXN3_9BACT</name>
<keyword evidence="4 6" id="KW-0687">Ribonucleoprotein</keyword>
<dbReference type="InterPro" id="IPR001790">
    <property type="entry name" value="Ribosomal_uL10"/>
</dbReference>
<dbReference type="OrthoDB" id="1523686at2"/>
<comment type="subunit">
    <text evidence="6">Part of the ribosomal stalk of the 50S ribosomal subunit. The N-terminus interacts with L11 and the large rRNA to form the base of the stalk. The C-terminus forms an elongated spine to which L12 dimers bind in a sequential fashion forming a multimeric L10(L12)X complex.</text>
</comment>
<organism evidence="7 8">
    <name type="scientific">Salinivirga cyanobacteriivorans</name>
    <dbReference type="NCBI Taxonomy" id="1307839"/>
    <lineage>
        <taxon>Bacteria</taxon>
        <taxon>Pseudomonadati</taxon>
        <taxon>Bacteroidota</taxon>
        <taxon>Bacteroidia</taxon>
        <taxon>Bacteroidales</taxon>
        <taxon>Salinivirgaceae</taxon>
        <taxon>Salinivirga</taxon>
    </lineage>
</organism>
<dbReference type="GO" id="GO:0070180">
    <property type="term" value="F:large ribosomal subunit rRNA binding"/>
    <property type="evidence" value="ECO:0007669"/>
    <property type="project" value="UniProtKB-UniRule"/>
</dbReference>
<reference evidence="7 8" key="1">
    <citation type="submission" date="2015-11" db="EMBL/GenBank/DDBJ databases">
        <title>Description and complete genome sequence of a novel strain predominating in hypersaline microbial mats and representing a new family of the Bacteriodetes phylum.</title>
        <authorList>
            <person name="Spring S."/>
            <person name="Bunk B."/>
            <person name="Sproer C."/>
            <person name="Klenk H.-P."/>
        </authorList>
    </citation>
    <scope>NUCLEOTIDE SEQUENCE [LARGE SCALE GENOMIC DNA]</scope>
    <source>
        <strain evidence="7 8">L21-Spi-D4</strain>
    </source>
</reference>
<protein>
    <recommendedName>
        <fullName evidence="5 6">Large ribosomal subunit protein uL10</fullName>
    </recommendedName>
</protein>
<evidence type="ECO:0000256" key="1">
    <source>
        <dbReference type="ARBA" id="ARBA00002633"/>
    </source>
</evidence>
<dbReference type="GO" id="GO:0006412">
    <property type="term" value="P:translation"/>
    <property type="evidence" value="ECO:0007669"/>
    <property type="project" value="UniProtKB-UniRule"/>
</dbReference>
<dbReference type="RefSeq" id="WP_057952285.1">
    <property type="nucleotide sequence ID" value="NZ_CP013118.1"/>
</dbReference>
<dbReference type="GO" id="GO:1990904">
    <property type="term" value="C:ribonucleoprotein complex"/>
    <property type="evidence" value="ECO:0007669"/>
    <property type="project" value="UniProtKB-KW"/>
</dbReference>
<keyword evidence="8" id="KW-1185">Reference proteome</keyword>
<evidence type="ECO:0000256" key="4">
    <source>
        <dbReference type="ARBA" id="ARBA00023274"/>
    </source>
</evidence>
<dbReference type="Proteomes" id="UP000064893">
    <property type="component" value="Chromosome"/>
</dbReference>
<dbReference type="EMBL" id="CP013118">
    <property type="protein sequence ID" value="ALO14770.1"/>
    <property type="molecule type" value="Genomic_DNA"/>
</dbReference>
<accession>A0A0S2HXN3</accession>
<evidence type="ECO:0000313" key="7">
    <source>
        <dbReference type="EMBL" id="ALO14770.1"/>
    </source>
</evidence>
<dbReference type="GO" id="GO:0005840">
    <property type="term" value="C:ribosome"/>
    <property type="evidence" value="ECO:0007669"/>
    <property type="project" value="UniProtKB-KW"/>
</dbReference>
<evidence type="ECO:0000313" key="8">
    <source>
        <dbReference type="Proteomes" id="UP000064893"/>
    </source>
</evidence>
<comment type="function">
    <text evidence="1 6">Forms part of the ribosomal stalk, playing a central role in the interaction of the ribosome with GTP-bound translation factors.</text>
</comment>
<sequence>MKREDKLQIIESLTEKLNEYGHFYLTDTKGLNAEQTSNLRRVCFKNDVLLVVAKNTLLRKAMEKADVDYSEVYDLLKGNTSVMFTQTGNAPGKLMKEFRKKHKKPILKGAFVEETVYVGDEQLEALANIKSKDELLGDIVSLLQSPAKNVISALQSGGSKIHGVLETLSKK</sequence>
<comment type="similarity">
    <text evidence="2 6">Belongs to the universal ribosomal protein uL10 family.</text>
</comment>
<dbReference type="InterPro" id="IPR043141">
    <property type="entry name" value="Ribosomal_uL10-like_sf"/>
</dbReference>
<dbReference type="InterPro" id="IPR047865">
    <property type="entry name" value="Ribosomal_uL10_bac_type"/>
</dbReference>
<dbReference type="CDD" id="cd05797">
    <property type="entry name" value="Ribosomal_L10"/>
    <property type="match status" value="1"/>
</dbReference>
<evidence type="ECO:0000256" key="5">
    <source>
        <dbReference type="ARBA" id="ARBA00035202"/>
    </source>
</evidence>
<dbReference type="KEGG" id="blq:L21SP5_01106"/>
<dbReference type="AlphaFoldDB" id="A0A0S2HXN3"/>
<dbReference type="Pfam" id="PF00466">
    <property type="entry name" value="Ribosomal_L10"/>
    <property type="match status" value="1"/>
</dbReference>
<gene>
    <name evidence="6 7" type="primary">rplJ</name>
    <name evidence="7" type="ORF">L21SP5_01106</name>
</gene>
<dbReference type="PANTHER" id="PTHR11560">
    <property type="entry name" value="39S RIBOSOMAL PROTEIN L10, MITOCHONDRIAL"/>
    <property type="match status" value="1"/>
</dbReference>
<dbReference type="NCBIfam" id="NF000955">
    <property type="entry name" value="PRK00099.1-1"/>
    <property type="match status" value="1"/>
</dbReference>
<dbReference type="Gene3D" id="3.30.70.1730">
    <property type="match status" value="1"/>
</dbReference>
<keyword evidence="6" id="KW-0694">RNA-binding</keyword>
<keyword evidence="6" id="KW-0699">rRNA-binding</keyword>
<proteinExistence type="inferred from homology"/>
<evidence type="ECO:0000256" key="3">
    <source>
        <dbReference type="ARBA" id="ARBA00022980"/>
    </source>
</evidence>
<dbReference type="HAMAP" id="MF_00362">
    <property type="entry name" value="Ribosomal_uL10"/>
    <property type="match status" value="1"/>
</dbReference>
<dbReference type="STRING" id="1307839.L21SP5_01106"/>
<dbReference type="SUPFAM" id="SSF160369">
    <property type="entry name" value="Ribosomal protein L10-like"/>
    <property type="match status" value="1"/>
</dbReference>